<dbReference type="GeneID" id="59340585"/>
<dbReference type="OrthoDB" id="332863at2759"/>
<dbReference type="GO" id="GO:0070291">
    <property type="term" value="P:N-acylethanolamine metabolic process"/>
    <property type="evidence" value="ECO:0007669"/>
    <property type="project" value="TreeGrafter"/>
</dbReference>
<dbReference type="PIRSF" id="PIRSF038896">
    <property type="entry name" value="NAPE-PLD"/>
    <property type="match status" value="1"/>
</dbReference>
<dbReference type="PANTHER" id="PTHR15032:SF4">
    <property type="entry name" value="N-ACYL-PHOSPHATIDYLETHANOLAMINE-HYDROLYZING PHOSPHOLIPASE D"/>
    <property type="match status" value="1"/>
</dbReference>
<evidence type="ECO:0000256" key="1">
    <source>
        <dbReference type="PIRSR" id="PIRSR038896-50"/>
    </source>
</evidence>
<dbReference type="Gene3D" id="3.60.15.10">
    <property type="entry name" value="Ribonuclease Z/Hydroxyacylglutathione hydrolase-like"/>
    <property type="match status" value="1"/>
</dbReference>
<keyword evidence="3" id="KW-0378">Hydrolase</keyword>
<dbReference type="Pfam" id="PF12706">
    <property type="entry name" value="Lactamase_B_2"/>
    <property type="match status" value="1"/>
</dbReference>
<protein>
    <submittedName>
        <fullName evidence="3">Metallo-hydrolase/oxidoreductase</fullName>
    </submittedName>
</protein>
<dbReference type="PANTHER" id="PTHR15032">
    <property type="entry name" value="N-ACYL-PHOSPHATIDYLETHANOLAMINE-HYDROLYZING PHOSPHOLIPASE D"/>
    <property type="match status" value="1"/>
</dbReference>
<feature type="domain" description="Metallo-beta-lactamase" evidence="2">
    <location>
        <begin position="95"/>
        <end position="324"/>
    </location>
</feature>
<name>A0A8H6TFY4_9AGAR</name>
<sequence length="373" mass="41832">MPVHTPSHYHKSRRGPFENPWPPVLTMMASAMALMKLPFERATPYEHDLEYVKTVKTVKPNFGALDDTEKLCAMWLGHAGYLVQLPAEASHRPIRILFDPMFSERAFPSAWVGPKRRLEAPCRVDELPEIDFVAVSHNHYDHCDLDALRALSNKSHATLFLVPLGMEDNLRSVGIPSPRIFELDWWDTLLCPLDGRMCNYRFTCTPAQHNSGRGMLDQNWTLWCGWSIQQEHKNKTWASTYFAGDTGYQTLNGPCPAFKEIGEKLGPFTLAIVPIWSGASLTFLGKMGYRLSDDSHLVTLHATPEDAVKLVADVRAKNALAMHFGTFAGSDDEALEPAVRLAKASSPDQVHVQVIDVGECMAFEPNLELEESK</sequence>
<dbReference type="GO" id="GO:0008270">
    <property type="term" value="F:zinc ion binding"/>
    <property type="evidence" value="ECO:0007669"/>
    <property type="project" value="InterPro"/>
</dbReference>
<accession>A0A8H6TFY4</accession>
<dbReference type="SUPFAM" id="SSF56281">
    <property type="entry name" value="Metallo-hydrolase/oxidoreductase"/>
    <property type="match status" value="1"/>
</dbReference>
<dbReference type="InterPro" id="IPR036866">
    <property type="entry name" value="RibonucZ/Hydroxyglut_hydro"/>
</dbReference>
<dbReference type="InterPro" id="IPR024884">
    <property type="entry name" value="NAPE-PLD"/>
</dbReference>
<dbReference type="GO" id="GO:0005737">
    <property type="term" value="C:cytoplasm"/>
    <property type="evidence" value="ECO:0007669"/>
    <property type="project" value="TreeGrafter"/>
</dbReference>
<evidence type="ECO:0000313" key="4">
    <source>
        <dbReference type="Proteomes" id="UP000636479"/>
    </source>
</evidence>
<organism evidence="3 4">
    <name type="scientific">Mycena indigotica</name>
    <dbReference type="NCBI Taxonomy" id="2126181"/>
    <lineage>
        <taxon>Eukaryota</taxon>
        <taxon>Fungi</taxon>
        <taxon>Dikarya</taxon>
        <taxon>Basidiomycota</taxon>
        <taxon>Agaricomycotina</taxon>
        <taxon>Agaricomycetes</taxon>
        <taxon>Agaricomycetidae</taxon>
        <taxon>Agaricales</taxon>
        <taxon>Marasmiineae</taxon>
        <taxon>Mycenaceae</taxon>
        <taxon>Mycena</taxon>
    </lineage>
</organism>
<evidence type="ECO:0000313" key="3">
    <source>
        <dbReference type="EMBL" id="KAF7315956.1"/>
    </source>
</evidence>
<comment type="caution">
    <text evidence="3">The sequence shown here is derived from an EMBL/GenBank/DDBJ whole genome shotgun (WGS) entry which is preliminary data.</text>
</comment>
<dbReference type="EMBL" id="JACAZF010000001">
    <property type="protein sequence ID" value="KAF7315956.1"/>
    <property type="molecule type" value="Genomic_DNA"/>
</dbReference>
<reference evidence="3" key="1">
    <citation type="submission" date="2020-05" db="EMBL/GenBank/DDBJ databases">
        <title>Mycena genomes resolve the evolution of fungal bioluminescence.</title>
        <authorList>
            <person name="Tsai I.J."/>
        </authorList>
    </citation>
    <scope>NUCLEOTIDE SEQUENCE</scope>
    <source>
        <strain evidence="3">171206Taipei</strain>
    </source>
</reference>
<dbReference type="InterPro" id="IPR001279">
    <property type="entry name" value="Metallo-B-lactamas"/>
</dbReference>
<evidence type="ECO:0000259" key="2">
    <source>
        <dbReference type="Pfam" id="PF12706"/>
    </source>
</evidence>
<feature type="binding site" evidence="1">
    <location>
        <position position="301"/>
    </location>
    <ligand>
        <name>an N-acyl-1,2-diacyl-sn-glycero-3-phosphoethanolamine</name>
        <dbReference type="ChEBI" id="CHEBI:62537"/>
    </ligand>
</feature>
<keyword evidence="4" id="KW-1185">Reference proteome</keyword>
<proteinExistence type="predicted"/>
<dbReference type="GO" id="GO:0070290">
    <property type="term" value="F:N-acylphosphatidylethanolamine-specific phospholipase D activity"/>
    <property type="evidence" value="ECO:0007669"/>
    <property type="project" value="InterPro"/>
</dbReference>
<dbReference type="Proteomes" id="UP000636479">
    <property type="component" value="Unassembled WGS sequence"/>
</dbReference>
<dbReference type="AlphaFoldDB" id="A0A8H6TFY4"/>
<dbReference type="GO" id="GO:0070292">
    <property type="term" value="P:N-acylphosphatidylethanolamine metabolic process"/>
    <property type="evidence" value="ECO:0007669"/>
    <property type="project" value="TreeGrafter"/>
</dbReference>
<dbReference type="RefSeq" id="XP_037225979.1">
    <property type="nucleotide sequence ID" value="XM_037358069.1"/>
</dbReference>
<feature type="binding site" evidence="1">
    <location>
        <position position="140"/>
    </location>
    <ligand>
        <name>an N-acyl-1,2-diacyl-sn-glycero-3-phosphoethanolamine</name>
        <dbReference type="ChEBI" id="CHEBI:62537"/>
    </ligand>
</feature>
<gene>
    <name evidence="3" type="ORF">MIND_00112400</name>
</gene>